<keyword evidence="2" id="KW-1185">Reference proteome</keyword>
<reference evidence="1 2" key="1">
    <citation type="submission" date="2019-01" db="EMBL/GenBank/DDBJ databases">
        <authorList>
            <person name="Sayadi A."/>
        </authorList>
    </citation>
    <scope>NUCLEOTIDE SEQUENCE [LARGE SCALE GENOMIC DNA]</scope>
</reference>
<evidence type="ECO:0000313" key="1">
    <source>
        <dbReference type="EMBL" id="VEN47269.1"/>
    </source>
</evidence>
<dbReference type="AlphaFoldDB" id="A0A653CHM4"/>
<dbReference type="Proteomes" id="UP000410492">
    <property type="component" value="Unassembled WGS sequence"/>
</dbReference>
<accession>A0A653CHM4</accession>
<proteinExistence type="predicted"/>
<gene>
    <name evidence="1" type="ORF">CALMAC_LOCUS9091</name>
</gene>
<dbReference type="EMBL" id="CAACVG010007829">
    <property type="protein sequence ID" value="VEN47269.1"/>
    <property type="molecule type" value="Genomic_DNA"/>
</dbReference>
<sequence>MTAALVDLFALLKSYELKIQQCDFTKSDHSYHDIKQSLHNIWAKIYSLEKSEDQMDLTRRIVGCLTDLDRKTQENEKKKYQNYYCDLTRNTLVGRL</sequence>
<dbReference type="OrthoDB" id="6754530at2759"/>
<protein>
    <submittedName>
        <fullName evidence="1">Uncharacterized protein</fullName>
    </submittedName>
</protein>
<evidence type="ECO:0000313" key="2">
    <source>
        <dbReference type="Proteomes" id="UP000410492"/>
    </source>
</evidence>
<organism evidence="1 2">
    <name type="scientific">Callosobruchus maculatus</name>
    <name type="common">Southern cowpea weevil</name>
    <name type="synonym">Pulse bruchid</name>
    <dbReference type="NCBI Taxonomy" id="64391"/>
    <lineage>
        <taxon>Eukaryota</taxon>
        <taxon>Metazoa</taxon>
        <taxon>Ecdysozoa</taxon>
        <taxon>Arthropoda</taxon>
        <taxon>Hexapoda</taxon>
        <taxon>Insecta</taxon>
        <taxon>Pterygota</taxon>
        <taxon>Neoptera</taxon>
        <taxon>Endopterygota</taxon>
        <taxon>Coleoptera</taxon>
        <taxon>Polyphaga</taxon>
        <taxon>Cucujiformia</taxon>
        <taxon>Chrysomeloidea</taxon>
        <taxon>Chrysomelidae</taxon>
        <taxon>Bruchinae</taxon>
        <taxon>Bruchini</taxon>
        <taxon>Callosobruchus</taxon>
    </lineage>
</organism>
<name>A0A653CHM4_CALMS</name>